<accession>A0A2I0ADP0</accession>
<dbReference type="Gene3D" id="3.20.20.80">
    <property type="entry name" value="Glycosidases"/>
    <property type="match status" value="1"/>
</dbReference>
<dbReference type="InterPro" id="IPR005199">
    <property type="entry name" value="Glyco_hydro_79"/>
</dbReference>
<protein>
    <submittedName>
        <fullName evidence="11">Heparanase-like protein 1</fullName>
        <ecNumber evidence="11">3.2.1.166</ecNumber>
    </submittedName>
</protein>
<dbReference type="PANTHER" id="PTHR14363">
    <property type="entry name" value="HEPARANASE-RELATED"/>
    <property type="match status" value="1"/>
</dbReference>
<reference evidence="11 12" key="1">
    <citation type="journal article" date="2017" name="Nature">
        <title>The Apostasia genome and the evolution of orchids.</title>
        <authorList>
            <person name="Zhang G.Q."/>
            <person name="Liu K.W."/>
            <person name="Li Z."/>
            <person name="Lohaus R."/>
            <person name="Hsiao Y.Y."/>
            <person name="Niu S.C."/>
            <person name="Wang J.Y."/>
            <person name="Lin Y.C."/>
            <person name="Xu Q."/>
            <person name="Chen L.J."/>
            <person name="Yoshida K."/>
            <person name="Fujiwara S."/>
            <person name="Wang Z.W."/>
            <person name="Zhang Y.Q."/>
            <person name="Mitsuda N."/>
            <person name="Wang M."/>
            <person name="Liu G.H."/>
            <person name="Pecoraro L."/>
            <person name="Huang H.X."/>
            <person name="Xiao X.J."/>
            <person name="Lin M."/>
            <person name="Wu X.Y."/>
            <person name="Wu W.L."/>
            <person name="Chen Y.Y."/>
            <person name="Chang S.B."/>
            <person name="Sakamoto S."/>
            <person name="Ohme-Takagi M."/>
            <person name="Yagi M."/>
            <person name="Zeng S.J."/>
            <person name="Shen C.Y."/>
            <person name="Yeh C.M."/>
            <person name="Luo Y.B."/>
            <person name="Tsai W.C."/>
            <person name="Van de Peer Y."/>
            <person name="Liu Z.J."/>
        </authorList>
    </citation>
    <scope>NUCLEOTIDE SEQUENCE [LARGE SCALE GENOMIC DNA]</scope>
    <source>
        <strain evidence="12">cv. Shenzhen</strain>
        <tissue evidence="11">Stem</tissue>
    </source>
</reference>
<dbReference type="PANTHER" id="PTHR14363:SF13">
    <property type="entry name" value="OS07G0598400 PROTEIN"/>
    <property type="match status" value="1"/>
</dbReference>
<keyword evidence="5 11" id="KW-0378">Hydrolase</keyword>
<keyword evidence="6" id="KW-0472">Membrane</keyword>
<comment type="function">
    <text evidence="10">Endoglycosidase which is a cell surface and extracellular matrix-degrading enzyme. Cleaves heparan sulfate proteoglycans (HSPGs) into heparan sulfate side chains and core proteoglycans.</text>
</comment>
<dbReference type="GO" id="GO:0005576">
    <property type="term" value="C:extracellular region"/>
    <property type="evidence" value="ECO:0007669"/>
    <property type="project" value="UniProtKB-SubCell"/>
</dbReference>
<sequence>MFSIVSPSLQDEVSISVKGVAAMAKTDEHFICATMDWWPPEKCNYGMCPWGNASIINLDLKNPILHNALKAFNPLRIRLGGSLQDQVVYKVGKNHPWCRKFQNVTEGLFGFSTGCLNMCRWDKLNALFNETGVKLTFGLNALYGRQKSTDQSYIGNWDSSNAHAFINYTVSKGYNVDSWELGNELCGSGVSARVDAKQYGKDLIALKAIVDDLYKEKPFKAKVLAPGGFYDKEWFDEMLTTSGPDVVQAVTHHIYNLGSGDDSGLIYKIQDPYYLDQIVGTFKDVALTVQNFGPWSSAWVGESGGAYNSGGRNVSDAFVDSFWYLDQLGMASTFDHKVYCRQALIGGKYALLDTNNFQPNPDYYSALLWHRLMGSKVLETTHNVINDMNLYPPEDNSSDPISDQGEMEVYHLTRKNGNLRSKVMLLNGNPLKLTDRGDIPEMNPLSSNVTLEISPLSIAFVRLKNFKAPACH</sequence>
<keyword evidence="7" id="KW-0325">Glycoprotein</keyword>
<evidence type="ECO:0000256" key="10">
    <source>
        <dbReference type="ARBA" id="ARBA00055929"/>
    </source>
</evidence>
<evidence type="ECO:0000256" key="2">
    <source>
        <dbReference type="ARBA" id="ARBA00009800"/>
    </source>
</evidence>
<evidence type="ECO:0000256" key="8">
    <source>
        <dbReference type="ARBA" id="ARBA00023228"/>
    </source>
</evidence>
<dbReference type="FunFam" id="3.20.20.80:FF:000023">
    <property type="entry name" value="heparanase-like protein 3"/>
    <property type="match status" value="1"/>
</dbReference>
<comment type="similarity">
    <text evidence="2">Belongs to the glycosyl hydrolase 79 family.</text>
</comment>
<dbReference type="GO" id="GO:0009505">
    <property type="term" value="C:plant-type cell wall"/>
    <property type="evidence" value="ECO:0007669"/>
    <property type="project" value="TreeGrafter"/>
</dbReference>
<keyword evidence="11" id="KW-0326">Glycosidase</keyword>
<evidence type="ECO:0000256" key="3">
    <source>
        <dbReference type="ARBA" id="ARBA00022525"/>
    </source>
</evidence>
<evidence type="ECO:0000256" key="7">
    <source>
        <dbReference type="ARBA" id="ARBA00023180"/>
    </source>
</evidence>
<dbReference type="GO" id="GO:0004566">
    <property type="term" value="F:beta-glucuronidase activity"/>
    <property type="evidence" value="ECO:0007669"/>
    <property type="project" value="TreeGrafter"/>
</dbReference>
<dbReference type="OrthoDB" id="726732at2759"/>
<evidence type="ECO:0000256" key="6">
    <source>
        <dbReference type="ARBA" id="ARBA00023136"/>
    </source>
</evidence>
<keyword evidence="4" id="KW-0732">Signal</keyword>
<name>A0A2I0ADP0_9ASPA</name>
<keyword evidence="8" id="KW-0458">Lysosome</keyword>
<proteinExistence type="inferred from homology"/>
<dbReference type="STRING" id="1088818.A0A2I0ADP0"/>
<organism evidence="11 12">
    <name type="scientific">Apostasia shenzhenica</name>
    <dbReference type="NCBI Taxonomy" id="1088818"/>
    <lineage>
        <taxon>Eukaryota</taxon>
        <taxon>Viridiplantae</taxon>
        <taxon>Streptophyta</taxon>
        <taxon>Embryophyta</taxon>
        <taxon>Tracheophyta</taxon>
        <taxon>Spermatophyta</taxon>
        <taxon>Magnoliopsida</taxon>
        <taxon>Liliopsida</taxon>
        <taxon>Asparagales</taxon>
        <taxon>Orchidaceae</taxon>
        <taxon>Apostasioideae</taxon>
        <taxon>Apostasia</taxon>
    </lineage>
</organism>
<evidence type="ECO:0000313" key="12">
    <source>
        <dbReference type="Proteomes" id="UP000236161"/>
    </source>
</evidence>
<dbReference type="EC" id="3.2.1.166" evidence="11"/>
<evidence type="ECO:0000256" key="1">
    <source>
        <dbReference type="ARBA" id="ARBA00004613"/>
    </source>
</evidence>
<dbReference type="SUPFAM" id="SSF51445">
    <property type="entry name" value="(Trans)glycosidases"/>
    <property type="match status" value="1"/>
</dbReference>
<comment type="subcellular location">
    <subcellularLocation>
        <location evidence="9">Lysosome membrane</location>
        <topology evidence="9">Peripheral membrane protein</topology>
    </subcellularLocation>
    <subcellularLocation>
        <location evidence="1">Secreted</location>
    </subcellularLocation>
</comment>
<keyword evidence="3" id="KW-0964">Secreted</keyword>
<dbReference type="Proteomes" id="UP000236161">
    <property type="component" value="Unassembled WGS sequence"/>
</dbReference>
<keyword evidence="12" id="KW-1185">Reference proteome</keyword>
<dbReference type="EMBL" id="KZ451993">
    <property type="protein sequence ID" value="PKA53671.1"/>
    <property type="molecule type" value="Genomic_DNA"/>
</dbReference>
<evidence type="ECO:0000256" key="5">
    <source>
        <dbReference type="ARBA" id="ARBA00022801"/>
    </source>
</evidence>
<dbReference type="GO" id="GO:0005765">
    <property type="term" value="C:lysosomal membrane"/>
    <property type="evidence" value="ECO:0007669"/>
    <property type="project" value="UniProtKB-SubCell"/>
</dbReference>
<dbReference type="AlphaFoldDB" id="A0A2I0ADP0"/>
<dbReference type="InterPro" id="IPR017853">
    <property type="entry name" value="GH"/>
</dbReference>
<evidence type="ECO:0000313" key="11">
    <source>
        <dbReference type="EMBL" id="PKA53671.1"/>
    </source>
</evidence>
<evidence type="ECO:0000256" key="9">
    <source>
        <dbReference type="ARBA" id="ARBA00023765"/>
    </source>
</evidence>
<dbReference type="Pfam" id="PF03662">
    <property type="entry name" value="Glyco_hydro_79n"/>
    <property type="match status" value="1"/>
</dbReference>
<evidence type="ECO:0000256" key="4">
    <source>
        <dbReference type="ARBA" id="ARBA00022729"/>
    </source>
</evidence>
<gene>
    <name evidence="11" type="ORF">AXF42_Ash009167</name>
</gene>